<dbReference type="PANTHER" id="PTHR12526:SF510">
    <property type="entry name" value="D-INOSITOL 3-PHOSPHATE GLYCOSYLTRANSFERASE"/>
    <property type="match status" value="1"/>
</dbReference>
<dbReference type="Gene3D" id="3.40.50.2000">
    <property type="entry name" value="Glycogen Phosphorylase B"/>
    <property type="match status" value="2"/>
</dbReference>
<reference evidence="4" key="1">
    <citation type="submission" date="2017-09" db="EMBL/GenBank/DDBJ databases">
        <title>Metaegenomics of thermophilic ammonia-oxidizing enrichment culture.</title>
        <authorList>
            <person name="Kato S."/>
            <person name="Suzuki K."/>
        </authorList>
    </citation>
    <scope>NUCLEOTIDE SEQUENCE [LARGE SCALE GENOMIC DNA]</scope>
</reference>
<dbReference type="PANTHER" id="PTHR12526">
    <property type="entry name" value="GLYCOSYLTRANSFERASE"/>
    <property type="match status" value="1"/>
</dbReference>
<keyword evidence="1 3" id="KW-0328">Glycosyltransferase</keyword>
<sequence length="130" mass="14235">MAKQLGVADSVRWLGFQDDVRPVLWAADVFVHPSRREGLSCAILEAMAAGLPVIATSVGGIPELVRHGETGLLVPPDAPTHLADALRRLRAEKALRQRLGTNAQRFVREHHTPEGMVAATLAVYRRLRCL</sequence>
<dbReference type="EC" id="2.4.1.-" evidence="3"/>
<comment type="caution">
    <text evidence="3">The sequence shown here is derived from an EMBL/GenBank/DDBJ whole genome shotgun (WGS) entry which is preliminary data.</text>
</comment>
<proteinExistence type="predicted"/>
<keyword evidence="2 3" id="KW-0808">Transferase</keyword>
<accession>A0A2H5XFL5</accession>
<evidence type="ECO:0000313" key="4">
    <source>
        <dbReference type="Proteomes" id="UP000236173"/>
    </source>
</evidence>
<name>A0A2H5XFL5_9BACT</name>
<evidence type="ECO:0000256" key="2">
    <source>
        <dbReference type="ARBA" id="ARBA00022679"/>
    </source>
</evidence>
<dbReference type="SUPFAM" id="SSF53756">
    <property type="entry name" value="UDP-Glycosyltransferase/glycogen phosphorylase"/>
    <property type="match status" value="1"/>
</dbReference>
<protein>
    <submittedName>
        <fullName evidence="3">N-acetyl-alpha-D-glucosaminyl L-malate synthase</fullName>
        <ecNumber evidence="3">2.4.1.-</ecNumber>
    </submittedName>
</protein>
<dbReference type="EMBL" id="BEHT01000044">
    <property type="protein sequence ID" value="GBC99961.1"/>
    <property type="molecule type" value="Genomic_DNA"/>
</dbReference>
<evidence type="ECO:0000313" key="3">
    <source>
        <dbReference type="EMBL" id="GBC99961.1"/>
    </source>
</evidence>
<gene>
    <name evidence="3" type="primary">bshA_2</name>
    <name evidence="3" type="ORF">HRbin17_02494</name>
</gene>
<dbReference type="GO" id="GO:0016757">
    <property type="term" value="F:glycosyltransferase activity"/>
    <property type="evidence" value="ECO:0007669"/>
    <property type="project" value="UniProtKB-KW"/>
</dbReference>
<dbReference type="Pfam" id="PF13692">
    <property type="entry name" value="Glyco_trans_1_4"/>
    <property type="match status" value="1"/>
</dbReference>
<dbReference type="Proteomes" id="UP000236173">
    <property type="component" value="Unassembled WGS sequence"/>
</dbReference>
<evidence type="ECO:0000256" key="1">
    <source>
        <dbReference type="ARBA" id="ARBA00022676"/>
    </source>
</evidence>
<organism evidence="3 4">
    <name type="scientific">Candidatus Fervidibacter japonicus</name>
    <dbReference type="NCBI Taxonomy" id="2035412"/>
    <lineage>
        <taxon>Bacteria</taxon>
        <taxon>Candidatus Fervidibacterota</taxon>
        <taxon>Candidatus Fervidibacter</taxon>
    </lineage>
</organism>
<dbReference type="AlphaFoldDB" id="A0A2H5XFL5"/>